<dbReference type="EMBL" id="JRKL02000357">
    <property type="protein sequence ID" value="KAF3972161.1"/>
    <property type="molecule type" value="Genomic_DNA"/>
</dbReference>
<keyword evidence="1" id="KW-0472">Membrane</keyword>
<comment type="caution">
    <text evidence="2">The sequence shown here is derived from an EMBL/GenBank/DDBJ whole genome shotgun (WGS) entry which is preliminary data.</text>
</comment>
<evidence type="ECO:0000313" key="2">
    <source>
        <dbReference type="EMBL" id="KAF3972161.1"/>
    </source>
</evidence>
<name>A0A8J4W510_9ROSI</name>
<protein>
    <submittedName>
        <fullName evidence="2">Uncharacterized protein</fullName>
    </submittedName>
</protein>
<reference evidence="2" key="1">
    <citation type="submission" date="2020-03" db="EMBL/GenBank/DDBJ databases">
        <title>Castanea mollissima Vanexum genome sequencing.</title>
        <authorList>
            <person name="Staton M."/>
        </authorList>
    </citation>
    <scope>NUCLEOTIDE SEQUENCE</scope>
    <source>
        <tissue evidence="2">Leaf</tissue>
    </source>
</reference>
<keyword evidence="1" id="KW-1133">Transmembrane helix</keyword>
<accession>A0A8J4W510</accession>
<evidence type="ECO:0000256" key="1">
    <source>
        <dbReference type="SAM" id="Phobius"/>
    </source>
</evidence>
<feature type="transmembrane region" description="Helical" evidence="1">
    <location>
        <begin position="88"/>
        <end position="109"/>
    </location>
</feature>
<organism evidence="2 3">
    <name type="scientific">Castanea mollissima</name>
    <name type="common">Chinese chestnut</name>
    <dbReference type="NCBI Taxonomy" id="60419"/>
    <lineage>
        <taxon>Eukaryota</taxon>
        <taxon>Viridiplantae</taxon>
        <taxon>Streptophyta</taxon>
        <taxon>Embryophyta</taxon>
        <taxon>Tracheophyta</taxon>
        <taxon>Spermatophyta</taxon>
        <taxon>Magnoliopsida</taxon>
        <taxon>eudicotyledons</taxon>
        <taxon>Gunneridae</taxon>
        <taxon>Pentapetalae</taxon>
        <taxon>rosids</taxon>
        <taxon>fabids</taxon>
        <taxon>Fagales</taxon>
        <taxon>Fagaceae</taxon>
        <taxon>Castanea</taxon>
    </lineage>
</organism>
<gene>
    <name evidence="2" type="ORF">CMV_004321</name>
</gene>
<keyword evidence="3" id="KW-1185">Reference proteome</keyword>
<evidence type="ECO:0000313" key="3">
    <source>
        <dbReference type="Proteomes" id="UP000737018"/>
    </source>
</evidence>
<dbReference type="OrthoDB" id="10287307at2759"/>
<sequence length="121" mass="13335">MSVNSDEAVSSTNRLKAFISIAFYGLLKSLKTAAIKVVELISKAPVYLLTSDGGLSFIEKFHKLLATTIVYHITSMVIKLQAQDVGPILRFICLVSGIISIELLFAIFLSPFQLIKMEEVL</sequence>
<proteinExistence type="predicted"/>
<dbReference type="AlphaFoldDB" id="A0A8J4W510"/>
<dbReference type="Proteomes" id="UP000737018">
    <property type="component" value="Unassembled WGS sequence"/>
</dbReference>
<keyword evidence="1" id="KW-0812">Transmembrane</keyword>